<organism evidence="9 10">
    <name type="scientific">Odoribacter splanchnicus</name>
    <dbReference type="NCBI Taxonomy" id="28118"/>
    <lineage>
        <taxon>Bacteria</taxon>
        <taxon>Pseudomonadati</taxon>
        <taxon>Bacteroidota</taxon>
        <taxon>Bacteroidia</taxon>
        <taxon>Bacteroidales</taxon>
        <taxon>Odoribacteraceae</taxon>
        <taxon>Odoribacter</taxon>
    </lineage>
</organism>
<feature type="transmembrane region" description="Helical" evidence="7">
    <location>
        <begin position="39"/>
        <end position="62"/>
    </location>
</feature>
<evidence type="ECO:0000259" key="8">
    <source>
        <dbReference type="PROSITE" id="PS51379"/>
    </source>
</evidence>
<dbReference type="Pfam" id="PF12801">
    <property type="entry name" value="Fer4_5"/>
    <property type="match status" value="2"/>
</dbReference>
<evidence type="ECO:0000256" key="3">
    <source>
        <dbReference type="ARBA" id="ARBA00022723"/>
    </source>
</evidence>
<feature type="transmembrane region" description="Helical" evidence="7">
    <location>
        <begin position="100"/>
        <end position="121"/>
    </location>
</feature>
<dbReference type="Pfam" id="PF13183">
    <property type="entry name" value="Fer4_8"/>
    <property type="match status" value="1"/>
</dbReference>
<evidence type="ECO:0000256" key="4">
    <source>
        <dbReference type="ARBA" id="ARBA00022982"/>
    </source>
</evidence>
<dbReference type="PANTHER" id="PTHR30176">
    <property type="entry name" value="FERREDOXIN-TYPE PROTEIN NAPH"/>
    <property type="match status" value="1"/>
</dbReference>
<dbReference type="PROSITE" id="PS51379">
    <property type="entry name" value="4FE4S_FER_2"/>
    <property type="match status" value="6"/>
</dbReference>
<keyword evidence="6" id="KW-0411">Iron-sulfur</keyword>
<dbReference type="Proteomes" id="UP000284243">
    <property type="component" value="Unassembled WGS sequence"/>
</dbReference>
<keyword evidence="7" id="KW-1133">Transmembrane helix</keyword>
<dbReference type="PANTHER" id="PTHR30176:SF3">
    <property type="entry name" value="FERREDOXIN-TYPE PROTEIN NAPH"/>
    <property type="match status" value="1"/>
</dbReference>
<dbReference type="GO" id="GO:0005886">
    <property type="term" value="C:plasma membrane"/>
    <property type="evidence" value="ECO:0007669"/>
    <property type="project" value="TreeGrafter"/>
</dbReference>
<dbReference type="EMBL" id="QRYC01000032">
    <property type="protein sequence ID" value="RGU54355.1"/>
    <property type="molecule type" value="Genomic_DNA"/>
</dbReference>
<proteinExistence type="predicted"/>
<comment type="caution">
    <text evidence="9">The sequence shown here is derived from an EMBL/GenBank/DDBJ whole genome shotgun (WGS) entry which is preliminary data.</text>
</comment>
<dbReference type="GO" id="GO:0046872">
    <property type="term" value="F:metal ion binding"/>
    <property type="evidence" value="ECO:0007669"/>
    <property type="project" value="UniProtKB-KW"/>
</dbReference>
<accession>A0A412TKP1</accession>
<dbReference type="InterPro" id="IPR051684">
    <property type="entry name" value="Electron_Trans/Redox"/>
</dbReference>
<dbReference type="AlphaFoldDB" id="A0A412TKP1"/>
<dbReference type="FunFam" id="3.30.70.20:FF:000046">
    <property type="entry name" value="Periplasmic [Fe] hydrogenase large subunit"/>
    <property type="match status" value="1"/>
</dbReference>
<feature type="domain" description="4Fe-4S ferredoxin-type" evidence="8">
    <location>
        <begin position="215"/>
        <end position="244"/>
    </location>
</feature>
<feature type="transmembrane region" description="Helical" evidence="7">
    <location>
        <begin position="166"/>
        <end position="189"/>
    </location>
</feature>
<evidence type="ECO:0000256" key="1">
    <source>
        <dbReference type="ARBA" id="ARBA00022448"/>
    </source>
</evidence>
<keyword evidence="2" id="KW-0004">4Fe-4S</keyword>
<keyword evidence="7" id="KW-0472">Membrane</keyword>
<dbReference type="CDD" id="cd16373">
    <property type="entry name" value="DMSOR_beta_like"/>
    <property type="match status" value="1"/>
</dbReference>
<dbReference type="RefSeq" id="WP_118160727.1">
    <property type="nucleotide sequence ID" value="NZ_QRYC01000032.1"/>
</dbReference>
<reference evidence="9 10" key="1">
    <citation type="submission" date="2018-08" db="EMBL/GenBank/DDBJ databases">
        <title>A genome reference for cultivated species of the human gut microbiota.</title>
        <authorList>
            <person name="Zou Y."/>
            <person name="Xue W."/>
            <person name="Luo G."/>
        </authorList>
    </citation>
    <scope>NUCLEOTIDE SEQUENCE [LARGE SCALE GENOMIC DNA]</scope>
    <source>
        <strain evidence="9 10">AF16-14</strain>
    </source>
</reference>
<evidence type="ECO:0000256" key="2">
    <source>
        <dbReference type="ARBA" id="ARBA00022485"/>
    </source>
</evidence>
<evidence type="ECO:0000256" key="7">
    <source>
        <dbReference type="SAM" id="Phobius"/>
    </source>
</evidence>
<dbReference type="SUPFAM" id="SSF54862">
    <property type="entry name" value="4Fe-4S ferredoxins"/>
    <property type="match status" value="2"/>
</dbReference>
<dbReference type="Pfam" id="PF12838">
    <property type="entry name" value="Fer4_7"/>
    <property type="match status" value="1"/>
</dbReference>
<name>A0A412TKP1_9BACT</name>
<evidence type="ECO:0000313" key="9">
    <source>
        <dbReference type="EMBL" id="RGU54355.1"/>
    </source>
</evidence>
<keyword evidence="1" id="KW-0813">Transport</keyword>
<gene>
    <name evidence="9" type="ORF">DWW57_16360</name>
</gene>
<dbReference type="GO" id="GO:0051539">
    <property type="term" value="F:4 iron, 4 sulfur cluster binding"/>
    <property type="evidence" value="ECO:0007669"/>
    <property type="project" value="UniProtKB-KW"/>
</dbReference>
<feature type="domain" description="4Fe-4S ferredoxin-type" evidence="8">
    <location>
        <begin position="331"/>
        <end position="360"/>
    </location>
</feature>
<feature type="transmembrane region" description="Helical" evidence="7">
    <location>
        <begin position="141"/>
        <end position="159"/>
    </location>
</feature>
<keyword evidence="3" id="KW-0479">Metal-binding</keyword>
<keyword evidence="7" id="KW-0812">Transmembrane</keyword>
<dbReference type="Gene3D" id="3.30.70.20">
    <property type="match status" value="3"/>
</dbReference>
<sequence>MLKKLRVLFAVVMGAVITFYFLDFAGLTTGWPNLARIQFVPALLAGSFGIVLILLVATLLFGRIYCSVICPMGIFQDVVAWIAKRINRKKHYRYTREKRVLRYGVLGIVVLAFLLGATVLLSLLDPYSAFGRMGVNVFRPVYLAVNNLLAWVFNSFGNYTFYHTDIYVLSMASLFIGLLTFCGIGWLAWKYGRTWCNTVCPVGTLLGFLSRYSFGRIRIEADACVSCGLCERQCKAGCIDSKAKKVDQSRCVDCYNCLSVCHKHSIKYGLGWKKGRKTPEKPVDTSKRQFVATVGALSLLLPNKVLAQGKAVVKANKSWQREHPLSPPGSQSAEHLLKHCTACHLCVTKCPSRVLKPAFMDYGLGGMMQPKMDFGHGFCNFDCTVCTEVCPNGALLPLTKEEKHKLQMGRVVFVRENCIVNTDETSCGACSEHCPTQAVTMIPYKNGLTIPSVNPDICVGCGGCEYVCPVRPFRAIYIEGNPVHQEAKPFQEAEKKEVILDDFGF</sequence>
<protein>
    <submittedName>
        <fullName evidence="9">4Fe-4S dicluster domain-containing protein</fullName>
    </submittedName>
</protein>
<keyword evidence="4" id="KW-0249">Electron transport</keyword>
<feature type="domain" description="4Fe-4S ferredoxin-type" evidence="8">
    <location>
        <begin position="368"/>
        <end position="401"/>
    </location>
</feature>
<evidence type="ECO:0000256" key="6">
    <source>
        <dbReference type="ARBA" id="ARBA00023014"/>
    </source>
</evidence>
<feature type="domain" description="4Fe-4S ferredoxin-type" evidence="8">
    <location>
        <begin position="416"/>
        <end position="444"/>
    </location>
</feature>
<dbReference type="InterPro" id="IPR017896">
    <property type="entry name" value="4Fe4S_Fe-S-bd"/>
</dbReference>
<feature type="transmembrane region" description="Helical" evidence="7">
    <location>
        <begin position="7"/>
        <end position="27"/>
    </location>
</feature>
<evidence type="ECO:0000256" key="5">
    <source>
        <dbReference type="ARBA" id="ARBA00023004"/>
    </source>
</evidence>
<feature type="domain" description="4Fe-4S ferredoxin-type" evidence="8">
    <location>
        <begin position="449"/>
        <end position="481"/>
    </location>
</feature>
<evidence type="ECO:0000313" key="10">
    <source>
        <dbReference type="Proteomes" id="UP000284243"/>
    </source>
</evidence>
<dbReference type="InterPro" id="IPR017900">
    <property type="entry name" value="4Fe4S_Fe_S_CS"/>
</dbReference>
<keyword evidence="5" id="KW-0408">Iron</keyword>
<feature type="domain" description="4Fe-4S ferredoxin-type" evidence="8">
    <location>
        <begin position="245"/>
        <end position="271"/>
    </location>
</feature>
<dbReference type="PROSITE" id="PS00198">
    <property type="entry name" value="4FE4S_FER_1"/>
    <property type="match status" value="2"/>
</dbReference>